<keyword evidence="5" id="KW-1185">Reference proteome</keyword>
<dbReference type="InterPro" id="IPR008928">
    <property type="entry name" value="6-hairpin_glycosidase_sf"/>
</dbReference>
<feature type="region of interest" description="Disordered" evidence="1">
    <location>
        <begin position="1026"/>
        <end position="1047"/>
    </location>
</feature>
<dbReference type="PANTHER" id="PTHR12654">
    <property type="entry name" value="BILE ACID BETA-GLUCOSIDASE-RELATED"/>
    <property type="match status" value="1"/>
</dbReference>
<dbReference type="InterPro" id="IPR006775">
    <property type="entry name" value="GH116_catalytic"/>
</dbReference>
<dbReference type="InterPro" id="IPR052566">
    <property type="entry name" value="Non-lysos_glucosylceramidase"/>
</dbReference>
<evidence type="ECO:0000259" key="3">
    <source>
        <dbReference type="Pfam" id="PF12215"/>
    </source>
</evidence>
<dbReference type="InterPro" id="IPR012341">
    <property type="entry name" value="6hp_glycosidase-like_sf"/>
</dbReference>
<reference evidence="4 5" key="1">
    <citation type="journal article" date="2019" name="Gigascience">
        <title>Whole-genome sequence of the oriental lung fluke Paragonimus westermani.</title>
        <authorList>
            <person name="Oey H."/>
            <person name="Zakrzewski M."/>
            <person name="Narain K."/>
            <person name="Devi K.R."/>
            <person name="Agatsuma T."/>
            <person name="Nawaratna S."/>
            <person name="Gobert G.N."/>
            <person name="Jones M.K."/>
            <person name="Ragan M.A."/>
            <person name="McManus D.P."/>
            <person name="Krause L."/>
        </authorList>
    </citation>
    <scope>NUCLEOTIDE SEQUENCE [LARGE SCALE GENOMIC DNA]</scope>
    <source>
        <strain evidence="4 5">IND2009</strain>
    </source>
</reference>
<name>A0A5J4NMA8_9TREM</name>
<dbReference type="InterPro" id="IPR024462">
    <property type="entry name" value="GH116_N"/>
</dbReference>
<dbReference type="Proteomes" id="UP000324629">
    <property type="component" value="Unassembled WGS sequence"/>
</dbReference>
<dbReference type="EMBL" id="QNGE01001867">
    <property type="protein sequence ID" value="KAA3676671.1"/>
    <property type="molecule type" value="Genomic_DNA"/>
</dbReference>
<dbReference type="Pfam" id="PF04685">
    <property type="entry name" value="DUF608"/>
    <property type="match status" value="1"/>
</dbReference>
<evidence type="ECO:0000313" key="5">
    <source>
        <dbReference type="Proteomes" id="UP000324629"/>
    </source>
</evidence>
<evidence type="ECO:0000259" key="2">
    <source>
        <dbReference type="Pfam" id="PF04685"/>
    </source>
</evidence>
<dbReference type="SUPFAM" id="SSF48208">
    <property type="entry name" value="Six-hairpin glycosidases"/>
    <property type="match status" value="1"/>
</dbReference>
<evidence type="ECO:0000256" key="1">
    <source>
        <dbReference type="SAM" id="MobiDB-lite"/>
    </source>
</evidence>
<sequence>MTIHQEQNIIEYLEKSGLISKYGWKARFDHQPEVQCKPFGLPRLSQIKSFIPMSFRYTFKFYLRKRLVERRLPFLDPTQHVPWRPIYGVPMGGIGCGAIGRGYRGEFVRSSLIPGMYAYDKQPTDQFILTVRNQDKVLYQQVLSPYNSPSSVPSGLRSWSWGFPVENAHYIGLYPRSWTIYELPQFKLVLICQQISPVIPHNYKTTCLPSCVFVWRLLNLGAVPLNVSISFSWYGPDHMPRNNTNSSSLVSQPGSTRRQSDPSSECVDDIVVSEESLQSTNGTASECLSSYHCHSCSFSSNSSNTYGCLLDRMIGNELPCCFGIAAKNTDQASLFWFQVTVSRCPGFLFERHLSLNLGVPASASTIASDSLSAADMRSYQSAPSARMVWDELQSPSGLKDTGTVNYLIPNTPSVRRRNPKLAMIVSAACTVPAAHPNAGNSSAPGQIQMEFAVVWHSPVVRFRGNGVVYTRRYARWFPEPGVEGAKRLLEHALTNWPRWVSKIERWQSPILENRQVCSLKVCIVRRFHSYNDAFVPSLLPDWYKSALFNELYYLTDGGTLWLDPVQVGAVHSDGTDIIPVDFVRIDKGKSKIDPHELTGRAGAKSNSAVDWKWECWRSRAQLAREIGLFAYLEGHEYRMFNTVDVHYYASWALIKLWPKLQLAFNYDCADLTIEEDQTETYFIHRGLYGIRNVESSVPHDFGDPENEPWRDVNAYVMFPTDNWKDLNPKFILQAWRDWRLTQDDHYLLYMLPIIYRVIRICLKAWDLDGDGIIENSGFPDQTFDTWTACGISAYTGGVWIACLYAAHDMLEYALSANSPFGAWLHQSHDETGTPWTQVKKELLSVLTGAKLAYNRALWTGSYYAYQNTRSGNHDSIMAAQLCGHWFLRATGAPADAILPSNQVLIALKTIQDVNWQSIKKGVAGAVNGALPGSKQDLSNVQAEEFWVGVNYAIASTMIMEGMTEEGLSLAGACYNTVYNRFGLQFQTPEAYLLDGRFRCPGYMRPLAIWSIQQALELTNQHHPSAVISNPVADEDDDDHLPNPPQRH</sequence>
<evidence type="ECO:0000313" key="4">
    <source>
        <dbReference type="EMBL" id="KAA3676671.1"/>
    </source>
</evidence>
<gene>
    <name evidence="4" type="ORF">DEA37_0014460</name>
</gene>
<organism evidence="4 5">
    <name type="scientific">Paragonimus westermani</name>
    <dbReference type="NCBI Taxonomy" id="34504"/>
    <lineage>
        <taxon>Eukaryota</taxon>
        <taxon>Metazoa</taxon>
        <taxon>Spiralia</taxon>
        <taxon>Lophotrochozoa</taxon>
        <taxon>Platyhelminthes</taxon>
        <taxon>Trematoda</taxon>
        <taxon>Digenea</taxon>
        <taxon>Plagiorchiida</taxon>
        <taxon>Troglotremata</taxon>
        <taxon>Troglotrematidae</taxon>
        <taxon>Paragonimus</taxon>
    </lineage>
</organism>
<dbReference type="PANTHER" id="PTHR12654:SF0">
    <property type="entry name" value="NON-LYSOSOMAL GLUCOSYLCERAMIDASE"/>
    <property type="match status" value="1"/>
</dbReference>
<comment type="caution">
    <text evidence="4">The sequence shown here is derived from an EMBL/GenBank/DDBJ whole genome shotgun (WGS) entry which is preliminary data.</text>
</comment>
<dbReference type="Gene3D" id="1.50.10.10">
    <property type="match status" value="1"/>
</dbReference>
<proteinExistence type="predicted"/>
<feature type="domain" description="Glycosyl-hydrolase family 116 N-terminal" evidence="3">
    <location>
        <begin position="88"/>
        <end position="499"/>
    </location>
</feature>
<protein>
    <submittedName>
        <fullName evidence="4">Non-lysosomal glucosylceramidase</fullName>
    </submittedName>
</protein>
<feature type="domain" description="Glycosyl-hydrolase family 116 catalytic region" evidence="2">
    <location>
        <begin position="627"/>
        <end position="1011"/>
    </location>
</feature>
<feature type="region of interest" description="Disordered" evidence="1">
    <location>
        <begin position="244"/>
        <end position="264"/>
    </location>
</feature>
<dbReference type="GO" id="GO:0005975">
    <property type="term" value="P:carbohydrate metabolic process"/>
    <property type="evidence" value="ECO:0007669"/>
    <property type="project" value="InterPro"/>
</dbReference>
<dbReference type="Pfam" id="PF12215">
    <property type="entry name" value="Glyco_hydr_116N"/>
    <property type="match status" value="1"/>
</dbReference>
<dbReference type="AlphaFoldDB" id="A0A5J4NMA8"/>
<feature type="compositionally biased region" description="Polar residues" evidence="1">
    <location>
        <begin position="244"/>
        <end position="263"/>
    </location>
</feature>
<accession>A0A5J4NMA8</accession>
<dbReference type="GO" id="GO:0008422">
    <property type="term" value="F:beta-glucosidase activity"/>
    <property type="evidence" value="ECO:0007669"/>
    <property type="project" value="TreeGrafter"/>
</dbReference>